<dbReference type="AlphaFoldDB" id="A0A1S9TT38"/>
<organism evidence="1 2">
    <name type="scientific">Bacillus cereus</name>
    <dbReference type="NCBI Taxonomy" id="1396"/>
    <lineage>
        <taxon>Bacteria</taxon>
        <taxon>Bacillati</taxon>
        <taxon>Bacillota</taxon>
        <taxon>Bacilli</taxon>
        <taxon>Bacillales</taxon>
        <taxon>Bacillaceae</taxon>
        <taxon>Bacillus</taxon>
        <taxon>Bacillus cereus group</taxon>
    </lineage>
</organism>
<evidence type="ECO:0000313" key="1">
    <source>
        <dbReference type="EMBL" id="OOR13152.1"/>
    </source>
</evidence>
<name>A0A1S9TT38_BACCE</name>
<protein>
    <submittedName>
        <fullName evidence="1">Uncharacterized protein</fullName>
    </submittedName>
</protein>
<dbReference type="Proteomes" id="UP000190906">
    <property type="component" value="Unassembled WGS sequence"/>
</dbReference>
<reference evidence="1 2" key="1">
    <citation type="submission" date="2017-01" db="EMBL/GenBank/DDBJ databases">
        <title>Bacillus cereus isolates.</title>
        <authorList>
            <person name="Beno S.M."/>
        </authorList>
    </citation>
    <scope>NUCLEOTIDE SEQUENCE [LARGE SCALE GENOMIC DNA]</scope>
    <source>
        <strain evidence="1 2">FSL H8-0485</strain>
    </source>
</reference>
<gene>
    <name evidence="1" type="ORF">BW897_08860</name>
</gene>
<dbReference type="EMBL" id="MUAJ01000005">
    <property type="protein sequence ID" value="OOR13152.1"/>
    <property type="molecule type" value="Genomic_DNA"/>
</dbReference>
<comment type="caution">
    <text evidence="1">The sequence shown here is derived from an EMBL/GenBank/DDBJ whole genome shotgun (WGS) entry which is preliminary data.</text>
</comment>
<proteinExistence type="predicted"/>
<accession>A0A1S9TT38</accession>
<evidence type="ECO:0000313" key="2">
    <source>
        <dbReference type="Proteomes" id="UP000190906"/>
    </source>
</evidence>
<sequence length="67" mass="7693">MAKGRHAFFSLLKIKNNFYLTNVLTDEALGIILIWKAYDLIESISMCKGNAYVEISKTLKKPSHKYI</sequence>